<proteinExistence type="predicted"/>
<dbReference type="Proteomes" id="UP000004994">
    <property type="component" value="Chromosome 6"/>
</dbReference>
<sequence>MGFAALGTQYFRPVIFNEMPKSLRFQISLAQLGKPVCGLTLSVKLKDRSRVSVKKQIGVDEKILRAPVSDFVLSYTSCPVPIEVELDIDPLYLWRIGVSNILTIGSQI</sequence>
<evidence type="ECO:0000313" key="2">
    <source>
        <dbReference type="Proteomes" id="UP000004994"/>
    </source>
</evidence>
<evidence type="ECO:0000313" key="1">
    <source>
        <dbReference type="EnsemblPlants" id="Solyc06g008195.1.1"/>
    </source>
</evidence>
<dbReference type="EnsemblPlants" id="Solyc06g008195.1.1">
    <property type="protein sequence ID" value="Solyc06g008195.1.1"/>
    <property type="gene ID" value="Solyc06g008195.1"/>
</dbReference>
<accession>A0A3Q7GMV4</accession>
<dbReference type="InParanoid" id="A0A3Q7GMV4"/>
<dbReference type="AlphaFoldDB" id="A0A3Q7GMV4"/>
<organism evidence="1">
    <name type="scientific">Solanum lycopersicum</name>
    <name type="common">Tomato</name>
    <name type="synonym">Lycopersicon esculentum</name>
    <dbReference type="NCBI Taxonomy" id="4081"/>
    <lineage>
        <taxon>Eukaryota</taxon>
        <taxon>Viridiplantae</taxon>
        <taxon>Streptophyta</taxon>
        <taxon>Embryophyta</taxon>
        <taxon>Tracheophyta</taxon>
        <taxon>Spermatophyta</taxon>
        <taxon>Magnoliopsida</taxon>
        <taxon>eudicotyledons</taxon>
        <taxon>Gunneridae</taxon>
        <taxon>Pentapetalae</taxon>
        <taxon>asterids</taxon>
        <taxon>lamiids</taxon>
        <taxon>Solanales</taxon>
        <taxon>Solanaceae</taxon>
        <taxon>Solanoideae</taxon>
        <taxon>Solaneae</taxon>
        <taxon>Solanum</taxon>
        <taxon>Solanum subgen. Lycopersicon</taxon>
    </lineage>
</organism>
<dbReference type="Gramene" id="Solyc06g008195.1.1">
    <property type="protein sequence ID" value="Solyc06g008195.1.1"/>
    <property type="gene ID" value="Solyc06g008195.1"/>
</dbReference>
<protein>
    <submittedName>
        <fullName evidence="1">Uncharacterized protein</fullName>
    </submittedName>
</protein>
<keyword evidence="2" id="KW-1185">Reference proteome</keyword>
<name>A0A3Q7GMV4_SOLLC</name>
<reference evidence="1" key="2">
    <citation type="submission" date="2019-01" db="UniProtKB">
        <authorList>
            <consortium name="EnsemblPlants"/>
        </authorList>
    </citation>
    <scope>IDENTIFICATION</scope>
    <source>
        <strain evidence="1">cv. Heinz 1706</strain>
    </source>
</reference>
<reference evidence="1" key="1">
    <citation type="journal article" date="2012" name="Nature">
        <title>The tomato genome sequence provides insights into fleshy fruit evolution.</title>
        <authorList>
            <consortium name="Tomato Genome Consortium"/>
        </authorList>
    </citation>
    <scope>NUCLEOTIDE SEQUENCE [LARGE SCALE GENOMIC DNA]</scope>
    <source>
        <strain evidence="1">cv. Heinz 1706</strain>
    </source>
</reference>